<organism evidence="1 2">
    <name type="scientific">Xenopus laevis</name>
    <name type="common">African clawed frog</name>
    <dbReference type="NCBI Taxonomy" id="8355"/>
    <lineage>
        <taxon>Eukaryota</taxon>
        <taxon>Metazoa</taxon>
        <taxon>Chordata</taxon>
        <taxon>Craniata</taxon>
        <taxon>Vertebrata</taxon>
        <taxon>Euteleostomi</taxon>
        <taxon>Amphibia</taxon>
        <taxon>Batrachia</taxon>
        <taxon>Anura</taxon>
        <taxon>Pipoidea</taxon>
        <taxon>Pipidae</taxon>
        <taxon>Xenopodinae</taxon>
        <taxon>Xenopus</taxon>
        <taxon>Xenopus</taxon>
    </lineage>
</organism>
<sequence length="67" mass="7543">MLMHGGPLRVKIILQDNNRGQNVIITSSFWVTYFCPRICFIVVTVYCGLCNCSSLKVLNTCYGSSYT</sequence>
<protein>
    <submittedName>
        <fullName evidence="1">Uncharacterized protein</fullName>
    </submittedName>
</protein>
<gene>
    <name evidence="1" type="ORF">XELAEV_18019233mg</name>
</gene>
<proteinExistence type="predicted"/>
<accession>A0A974HUM5</accession>
<evidence type="ECO:0000313" key="1">
    <source>
        <dbReference type="EMBL" id="OCT90616.1"/>
    </source>
</evidence>
<dbReference type="AlphaFoldDB" id="A0A974HUM5"/>
<dbReference type="EMBL" id="CM004470">
    <property type="protein sequence ID" value="OCT90616.1"/>
    <property type="molecule type" value="Genomic_DNA"/>
</dbReference>
<reference evidence="2" key="1">
    <citation type="journal article" date="2016" name="Nature">
        <title>Genome evolution in the allotetraploid frog Xenopus laevis.</title>
        <authorList>
            <person name="Session A.M."/>
            <person name="Uno Y."/>
            <person name="Kwon T."/>
            <person name="Chapman J.A."/>
            <person name="Toyoda A."/>
            <person name="Takahashi S."/>
            <person name="Fukui A."/>
            <person name="Hikosaka A."/>
            <person name="Suzuki A."/>
            <person name="Kondo M."/>
            <person name="van Heeringen S.J."/>
            <person name="Quigley I."/>
            <person name="Heinz S."/>
            <person name="Ogino H."/>
            <person name="Ochi H."/>
            <person name="Hellsten U."/>
            <person name="Lyons J.B."/>
            <person name="Simakov O."/>
            <person name="Putnam N."/>
            <person name="Stites J."/>
            <person name="Kuroki Y."/>
            <person name="Tanaka T."/>
            <person name="Michiue T."/>
            <person name="Watanabe M."/>
            <person name="Bogdanovic O."/>
            <person name="Lister R."/>
            <person name="Georgiou G."/>
            <person name="Paranjpe S.S."/>
            <person name="van Kruijsbergen I."/>
            <person name="Shu S."/>
            <person name="Carlson J."/>
            <person name="Kinoshita T."/>
            <person name="Ohta Y."/>
            <person name="Mawaribuchi S."/>
            <person name="Jenkins J."/>
            <person name="Grimwood J."/>
            <person name="Schmutz J."/>
            <person name="Mitros T."/>
            <person name="Mozaffari S.V."/>
            <person name="Suzuki Y."/>
            <person name="Haramoto Y."/>
            <person name="Yamamoto T.S."/>
            <person name="Takagi C."/>
            <person name="Heald R."/>
            <person name="Miller K."/>
            <person name="Haudenschild C."/>
            <person name="Kitzman J."/>
            <person name="Nakayama T."/>
            <person name="Izutsu Y."/>
            <person name="Robert J."/>
            <person name="Fortriede J."/>
            <person name="Burns K."/>
            <person name="Lotay V."/>
            <person name="Karimi K."/>
            <person name="Yasuoka Y."/>
            <person name="Dichmann D.S."/>
            <person name="Flajnik M.F."/>
            <person name="Houston D.W."/>
            <person name="Shendure J."/>
            <person name="DuPasquier L."/>
            <person name="Vize P.D."/>
            <person name="Zorn A.M."/>
            <person name="Ito M."/>
            <person name="Marcotte E.M."/>
            <person name="Wallingford J.B."/>
            <person name="Ito Y."/>
            <person name="Asashima M."/>
            <person name="Ueno N."/>
            <person name="Matsuda Y."/>
            <person name="Veenstra G.J."/>
            <person name="Fujiyama A."/>
            <person name="Harland R.M."/>
            <person name="Taira M."/>
            <person name="Rokhsar D.S."/>
        </authorList>
    </citation>
    <scope>NUCLEOTIDE SEQUENCE [LARGE SCALE GENOMIC DNA]</scope>
    <source>
        <strain evidence="2">J</strain>
    </source>
</reference>
<name>A0A974HUM5_XENLA</name>
<dbReference type="Proteomes" id="UP000694892">
    <property type="component" value="Chromosome 3L"/>
</dbReference>
<evidence type="ECO:0000313" key="2">
    <source>
        <dbReference type="Proteomes" id="UP000694892"/>
    </source>
</evidence>